<evidence type="ECO:0000256" key="1">
    <source>
        <dbReference type="ARBA" id="ARBA00001974"/>
    </source>
</evidence>
<evidence type="ECO:0000259" key="25">
    <source>
        <dbReference type="Pfam" id="PF01593"/>
    </source>
</evidence>
<evidence type="ECO:0000256" key="22">
    <source>
        <dbReference type="ARBA" id="ARBA00049430"/>
    </source>
</evidence>
<dbReference type="SUPFAM" id="SSF51905">
    <property type="entry name" value="FAD/NAD(P)-binding domain"/>
    <property type="match status" value="1"/>
</dbReference>
<dbReference type="AlphaFoldDB" id="A0A7J7T2L2"/>
<keyword evidence="9 24" id="KW-0560">Oxidoreductase</keyword>
<keyword evidence="8 24" id="KW-1133">Transmembrane helix</keyword>
<dbReference type="PANTHER" id="PTHR43563">
    <property type="entry name" value="AMINE OXIDASE"/>
    <property type="match status" value="1"/>
</dbReference>
<comment type="similarity">
    <text evidence="3 24">Belongs to the flavin monoamine oxidase family.</text>
</comment>
<keyword evidence="10" id="KW-0496">Mitochondrion</keyword>
<dbReference type="EMBL" id="JACAGB010000032">
    <property type="protein sequence ID" value="KAF6294617.1"/>
    <property type="molecule type" value="Genomic_DNA"/>
</dbReference>
<name>A0A7J7T2L2_PIPKU</name>
<dbReference type="FunFam" id="1.10.405.10:FF:000005">
    <property type="entry name" value="Amine oxidase [flavin-containing]"/>
    <property type="match status" value="1"/>
</dbReference>
<dbReference type="Gene3D" id="6.10.250.130">
    <property type="match status" value="1"/>
</dbReference>
<proteinExistence type="inferred from homology"/>
<dbReference type="InterPro" id="IPR036188">
    <property type="entry name" value="FAD/NAD-bd_sf"/>
</dbReference>
<evidence type="ECO:0000256" key="10">
    <source>
        <dbReference type="ARBA" id="ARBA00023128"/>
    </source>
</evidence>
<comment type="cofactor">
    <cofactor evidence="1 24">
        <name>FAD</name>
        <dbReference type="ChEBI" id="CHEBI:57692"/>
    </cofactor>
</comment>
<dbReference type="Gene3D" id="3.90.660.10">
    <property type="match status" value="3"/>
</dbReference>
<gene>
    <name evidence="26" type="ORF">mPipKuh1_011168</name>
</gene>
<comment type="catalytic activity">
    <reaction evidence="19">
        <text>dopamine + O2 + H2O = 3,4-dihydroxyphenylacetaldehyde + H2O2 + NH4(+)</text>
        <dbReference type="Rhea" id="RHEA:27946"/>
        <dbReference type="ChEBI" id="CHEBI:15377"/>
        <dbReference type="ChEBI" id="CHEBI:15379"/>
        <dbReference type="ChEBI" id="CHEBI:16240"/>
        <dbReference type="ChEBI" id="CHEBI:27978"/>
        <dbReference type="ChEBI" id="CHEBI:28938"/>
        <dbReference type="ChEBI" id="CHEBI:59905"/>
    </reaction>
</comment>
<evidence type="ECO:0000256" key="18">
    <source>
        <dbReference type="ARBA" id="ARBA00048448"/>
    </source>
</evidence>
<dbReference type="GO" id="GO:0005741">
    <property type="term" value="C:mitochondrial outer membrane"/>
    <property type="evidence" value="ECO:0007669"/>
    <property type="project" value="UniProtKB-SubCell"/>
</dbReference>
<evidence type="ECO:0000256" key="12">
    <source>
        <dbReference type="ARBA" id="ARBA00025863"/>
    </source>
</evidence>
<comment type="catalytic activity">
    <reaction evidence="18">
        <text>a secondary aliphatic amine + O2 + H2O = a primary amine + an aldehyde + H2O2</text>
        <dbReference type="Rhea" id="RHEA:26414"/>
        <dbReference type="ChEBI" id="CHEBI:15377"/>
        <dbReference type="ChEBI" id="CHEBI:15379"/>
        <dbReference type="ChEBI" id="CHEBI:16240"/>
        <dbReference type="ChEBI" id="CHEBI:17478"/>
        <dbReference type="ChEBI" id="CHEBI:58855"/>
        <dbReference type="ChEBI" id="CHEBI:65296"/>
        <dbReference type="EC" id="1.4.3.4"/>
    </reaction>
</comment>
<evidence type="ECO:0000256" key="19">
    <source>
        <dbReference type="ARBA" id="ARBA00048466"/>
    </source>
</evidence>
<comment type="function">
    <text evidence="13">Catalyzes the oxidative deamination of primary and some secondary amines such as neurotransmitters, and exogenous amines including the tertiary amine, neurotoxin 1-methyl-4-phenyl-1,2,3,6-tetrahydropyridine (MPTP), with concomitant reduction of oxygen to hydrogen peroxide and participates in the metabolism of neuroactive and vasoactive amines in the central nervous system and peripheral tissues. Preferentially degrades benzylamine and phenylethylamine.</text>
</comment>
<evidence type="ECO:0000256" key="9">
    <source>
        <dbReference type="ARBA" id="ARBA00023002"/>
    </source>
</evidence>
<evidence type="ECO:0000256" key="11">
    <source>
        <dbReference type="ARBA" id="ARBA00023136"/>
    </source>
</evidence>
<evidence type="ECO:0000256" key="24">
    <source>
        <dbReference type="RuleBase" id="RU362067"/>
    </source>
</evidence>
<evidence type="ECO:0000256" key="20">
    <source>
        <dbReference type="ARBA" id="ARBA00048979"/>
    </source>
</evidence>
<keyword evidence="4 24" id="KW-0285">Flavoprotein</keyword>
<feature type="binding site" evidence="23">
    <location>
        <position position="15"/>
    </location>
    <ligand>
        <name>FAD</name>
        <dbReference type="ChEBI" id="CHEBI:57692"/>
    </ligand>
</feature>
<keyword evidence="7 24" id="KW-0274">FAD</keyword>
<feature type="binding site" evidence="23">
    <location>
        <position position="409"/>
    </location>
    <ligand>
        <name>FAD</name>
        <dbReference type="ChEBI" id="CHEBI:57692"/>
    </ligand>
</feature>
<comment type="catalytic activity">
    <reaction evidence="21">
        <text>benzylamine + O2 + H2O = benzaldehyde + H2O2 + NH4(+)</text>
        <dbReference type="Rhea" id="RHEA:59424"/>
        <dbReference type="ChEBI" id="CHEBI:15377"/>
        <dbReference type="ChEBI" id="CHEBI:15379"/>
        <dbReference type="ChEBI" id="CHEBI:16240"/>
        <dbReference type="ChEBI" id="CHEBI:17169"/>
        <dbReference type="ChEBI" id="CHEBI:28938"/>
        <dbReference type="ChEBI" id="CHEBI:225238"/>
    </reaction>
    <physiologicalReaction direction="left-to-right" evidence="21">
        <dbReference type="Rhea" id="RHEA:59425"/>
    </physiologicalReaction>
</comment>
<dbReference type="GO" id="GO:0008131">
    <property type="term" value="F:primary methylamine oxidase activity"/>
    <property type="evidence" value="ECO:0007669"/>
    <property type="project" value="UniProtKB-EC"/>
</dbReference>
<comment type="catalytic activity">
    <reaction evidence="17">
        <text>a primary methyl amine + O2 + H2O = an aldehyde + H2O2 + NH4(+)</text>
        <dbReference type="Rhea" id="RHEA:16153"/>
        <dbReference type="ChEBI" id="CHEBI:15377"/>
        <dbReference type="ChEBI" id="CHEBI:15379"/>
        <dbReference type="ChEBI" id="CHEBI:16240"/>
        <dbReference type="ChEBI" id="CHEBI:17478"/>
        <dbReference type="ChEBI" id="CHEBI:28938"/>
        <dbReference type="ChEBI" id="CHEBI:228804"/>
        <dbReference type="EC" id="1.4.3.21"/>
    </reaction>
</comment>
<evidence type="ECO:0000256" key="2">
    <source>
        <dbReference type="ARBA" id="ARBA00004362"/>
    </source>
</evidence>
<comment type="catalytic activity">
    <reaction evidence="20">
        <text>2-phenylethylamine + O2 + H2O = 2-phenylacetaldehyde + H2O2 + NH4(+)</text>
        <dbReference type="Rhea" id="RHEA:25265"/>
        <dbReference type="ChEBI" id="CHEBI:15377"/>
        <dbReference type="ChEBI" id="CHEBI:15379"/>
        <dbReference type="ChEBI" id="CHEBI:16240"/>
        <dbReference type="ChEBI" id="CHEBI:16424"/>
        <dbReference type="ChEBI" id="CHEBI:28938"/>
        <dbReference type="ChEBI" id="CHEBI:225237"/>
    </reaction>
</comment>
<comment type="catalytic activity">
    <reaction evidence="16">
        <text>tyramine + O2 + H2O = (4-hydroxyphenyl)acetaldehyde + H2O2 + NH4(+)</text>
        <dbReference type="Rhea" id="RHEA:30591"/>
        <dbReference type="ChEBI" id="CHEBI:15377"/>
        <dbReference type="ChEBI" id="CHEBI:15379"/>
        <dbReference type="ChEBI" id="CHEBI:15621"/>
        <dbReference type="ChEBI" id="CHEBI:16240"/>
        <dbReference type="ChEBI" id="CHEBI:28938"/>
        <dbReference type="ChEBI" id="CHEBI:327995"/>
    </reaction>
</comment>
<evidence type="ECO:0000256" key="4">
    <source>
        <dbReference type="ARBA" id="ARBA00022630"/>
    </source>
</evidence>
<dbReference type="InterPro" id="IPR050703">
    <property type="entry name" value="Flavin_MAO"/>
</dbReference>
<evidence type="ECO:0000256" key="15">
    <source>
        <dbReference type="ARBA" id="ARBA00047691"/>
    </source>
</evidence>
<evidence type="ECO:0000256" key="17">
    <source>
        <dbReference type="ARBA" id="ARBA00048032"/>
    </source>
</evidence>
<keyword evidence="6" id="KW-1000">Mitochondrion outer membrane</keyword>
<comment type="subcellular location">
    <subcellularLocation>
        <location evidence="2">Mitochondrion outer membrane</location>
        <topology evidence="2">Single-pass type IV membrane protein</topology>
        <orientation evidence="2">Cytoplasmic side</orientation>
    </subcellularLocation>
</comment>
<dbReference type="InterPro" id="IPR002937">
    <property type="entry name" value="Amino_oxidase"/>
</dbReference>
<evidence type="ECO:0000256" key="3">
    <source>
        <dbReference type="ARBA" id="ARBA00005995"/>
    </source>
</evidence>
<dbReference type="SUPFAM" id="SSF54373">
    <property type="entry name" value="FAD-linked reductases, C-terminal domain"/>
    <property type="match status" value="1"/>
</dbReference>
<feature type="binding site" evidence="23">
    <location>
        <position position="235"/>
    </location>
    <ligand>
        <name>FAD</name>
        <dbReference type="ChEBI" id="CHEBI:57692"/>
    </ligand>
</feature>
<protein>
    <recommendedName>
        <fullName evidence="24">Amine oxidase</fullName>
        <ecNumber evidence="24">1.4.3.-</ecNumber>
    </recommendedName>
</protein>
<dbReference type="Pfam" id="PF01593">
    <property type="entry name" value="Amino_oxidase"/>
    <property type="match status" value="1"/>
</dbReference>
<dbReference type="PANTHER" id="PTHR43563:SF1">
    <property type="entry name" value="AMINE OXIDASE [FLAVIN-CONTAINING] B"/>
    <property type="match status" value="1"/>
</dbReference>
<reference evidence="26 27" key="1">
    <citation type="journal article" date="2020" name="Nature">
        <title>Six reference-quality genomes reveal evolution of bat adaptations.</title>
        <authorList>
            <person name="Jebb D."/>
            <person name="Huang Z."/>
            <person name="Pippel M."/>
            <person name="Hughes G.M."/>
            <person name="Lavrichenko K."/>
            <person name="Devanna P."/>
            <person name="Winkler S."/>
            <person name="Jermiin L.S."/>
            <person name="Skirmuntt E.C."/>
            <person name="Katzourakis A."/>
            <person name="Burkitt-Gray L."/>
            <person name="Ray D.A."/>
            <person name="Sullivan K.A.M."/>
            <person name="Roscito J.G."/>
            <person name="Kirilenko B.M."/>
            <person name="Davalos L.M."/>
            <person name="Corthals A.P."/>
            <person name="Power M.L."/>
            <person name="Jones G."/>
            <person name="Ransome R.D."/>
            <person name="Dechmann D.K.N."/>
            <person name="Locatelli A.G."/>
            <person name="Puechmaille S.J."/>
            <person name="Fedrigo O."/>
            <person name="Jarvis E.D."/>
            <person name="Hiller M."/>
            <person name="Vernes S.C."/>
            <person name="Myers E.W."/>
            <person name="Teeling E.C."/>
        </authorList>
    </citation>
    <scope>NUCLEOTIDE SEQUENCE [LARGE SCALE GENOMIC DNA]</scope>
    <source>
        <strain evidence="26">MPipKuh1</strain>
        <tissue evidence="26">Flight muscle</tissue>
    </source>
</reference>
<feature type="binding site" evidence="23">
    <location>
        <begin position="34"/>
        <end position="35"/>
    </location>
    <ligand>
        <name>FAD</name>
        <dbReference type="ChEBI" id="CHEBI:57692"/>
    </ligand>
</feature>
<evidence type="ECO:0000313" key="26">
    <source>
        <dbReference type="EMBL" id="KAF6294617.1"/>
    </source>
</evidence>
<evidence type="ECO:0000256" key="8">
    <source>
        <dbReference type="ARBA" id="ARBA00022989"/>
    </source>
</evidence>
<dbReference type="Proteomes" id="UP000558488">
    <property type="component" value="Unassembled WGS sequence"/>
</dbReference>
<keyword evidence="5 24" id="KW-0812">Transmembrane</keyword>
<dbReference type="PRINTS" id="PR00757">
    <property type="entry name" value="AMINEOXDASEF"/>
</dbReference>
<feature type="transmembrane region" description="Helical" evidence="24">
    <location>
        <begin position="473"/>
        <end position="493"/>
    </location>
</feature>
<comment type="catalytic activity">
    <reaction evidence="15">
        <text>(R)-noradrenaline + O2 + H2O = (R)-3,4-dihydroxymandelaldehyde + H2O2 + NH4(+)</text>
        <dbReference type="Rhea" id="RHEA:69076"/>
        <dbReference type="ChEBI" id="CHEBI:15377"/>
        <dbReference type="ChEBI" id="CHEBI:15379"/>
        <dbReference type="ChEBI" id="CHEBI:16240"/>
        <dbReference type="ChEBI" id="CHEBI:28938"/>
        <dbReference type="ChEBI" id="CHEBI:72587"/>
        <dbReference type="ChEBI" id="CHEBI:180943"/>
    </reaction>
</comment>
<organism evidence="26 27">
    <name type="scientific">Pipistrellus kuhlii</name>
    <name type="common">Kuhl's pipistrelle</name>
    <dbReference type="NCBI Taxonomy" id="59472"/>
    <lineage>
        <taxon>Eukaryota</taxon>
        <taxon>Metazoa</taxon>
        <taxon>Chordata</taxon>
        <taxon>Craniata</taxon>
        <taxon>Vertebrata</taxon>
        <taxon>Euteleostomi</taxon>
        <taxon>Mammalia</taxon>
        <taxon>Eutheria</taxon>
        <taxon>Laurasiatheria</taxon>
        <taxon>Chiroptera</taxon>
        <taxon>Yangochiroptera</taxon>
        <taxon>Vespertilionidae</taxon>
        <taxon>Pipistrellus</taxon>
    </lineage>
</organism>
<comment type="subunit">
    <text evidence="12">Monomer, homo- or heterodimer (containing two subunits of similar size). Each subunit contains a covalently bound flavin. Enzymatically active as monomer.</text>
</comment>
<feature type="domain" description="Amine oxidase" evidence="25">
    <location>
        <begin position="14"/>
        <end position="433"/>
    </location>
</feature>
<keyword evidence="27" id="KW-1185">Reference proteome</keyword>
<evidence type="ECO:0000256" key="7">
    <source>
        <dbReference type="ARBA" id="ARBA00022827"/>
    </source>
</evidence>
<evidence type="ECO:0000256" key="23">
    <source>
        <dbReference type="PIRSR" id="PIRSR601613-1"/>
    </source>
</evidence>
<keyword evidence="11 24" id="KW-0472">Membrane</keyword>
<evidence type="ECO:0000256" key="21">
    <source>
        <dbReference type="ARBA" id="ARBA00049354"/>
    </source>
</evidence>
<dbReference type="GO" id="GO:0006576">
    <property type="term" value="P:biogenic amine metabolic process"/>
    <property type="evidence" value="ECO:0007669"/>
    <property type="project" value="UniProtKB-ARBA"/>
</dbReference>
<evidence type="ECO:0000256" key="13">
    <source>
        <dbReference type="ARBA" id="ARBA00045409"/>
    </source>
</evidence>
<dbReference type="InterPro" id="IPR001613">
    <property type="entry name" value="Flavin_amine_oxidase"/>
</dbReference>
<dbReference type="EC" id="1.4.3.-" evidence="24"/>
<evidence type="ECO:0000256" key="5">
    <source>
        <dbReference type="ARBA" id="ARBA00022692"/>
    </source>
</evidence>
<comment type="catalytic activity">
    <reaction evidence="14">
        <text>(R)-adrenaline + O2 + H2O = (R)-3,4-dihydroxymandelaldehyde + methylamine + H2O2</text>
        <dbReference type="Rhea" id="RHEA:51168"/>
        <dbReference type="ChEBI" id="CHEBI:15377"/>
        <dbReference type="ChEBI" id="CHEBI:15379"/>
        <dbReference type="ChEBI" id="CHEBI:16240"/>
        <dbReference type="ChEBI" id="CHEBI:59338"/>
        <dbReference type="ChEBI" id="CHEBI:71406"/>
        <dbReference type="ChEBI" id="CHEBI:180943"/>
    </reaction>
</comment>
<accession>A0A7J7T2L2</accession>
<evidence type="ECO:0000256" key="16">
    <source>
        <dbReference type="ARBA" id="ARBA00047794"/>
    </source>
</evidence>
<evidence type="ECO:0000256" key="14">
    <source>
        <dbReference type="ARBA" id="ARBA00047410"/>
    </source>
</evidence>
<comment type="catalytic activity">
    <reaction evidence="22">
        <text>N-acetylputrescine + O2 + H2O = 4-acetamidobutanal + H2O2 + NH4(+)</text>
        <dbReference type="Rhea" id="RHEA:70283"/>
        <dbReference type="ChEBI" id="CHEBI:7386"/>
        <dbReference type="ChEBI" id="CHEBI:15377"/>
        <dbReference type="ChEBI" id="CHEBI:15379"/>
        <dbReference type="ChEBI" id="CHEBI:16240"/>
        <dbReference type="ChEBI" id="CHEBI:28938"/>
        <dbReference type="ChEBI" id="CHEBI:58263"/>
    </reaction>
    <physiologicalReaction direction="left-to-right" evidence="22">
        <dbReference type="Rhea" id="RHEA:70284"/>
    </physiologicalReaction>
</comment>
<comment type="caution">
    <text evidence="26">The sequence shown here is derived from an EMBL/GenBank/DDBJ whole genome shotgun (WGS) entry which is preliminary data.</text>
</comment>
<evidence type="ECO:0000313" key="27">
    <source>
        <dbReference type="Proteomes" id="UP000558488"/>
    </source>
</evidence>
<sequence length="502" mass="56348">MSSKCDVVVVGGGISGMAAAKLLHDSGLNVVVLEARDRVGGRTYTIRNQMVKYVDLGGSYVGPTQNRILRLAKELGLETYKVNEVECLVHHTKGKSYKFKGPFPPIWNPITFLDHNNLWRTIDDMGQEIPSDAPWKAPLAEEWDHMTMKELIDKICWTGSAKKFATLFVNLCVTAETHEVSALWFLWYVKQCGGTTRIISTTNGGQERKFVGGSGQVCERIMNLLGDQVKLERAVTHIDQTGENILVETLNHEVYEAKYVISAIPPILGMKIHFNPPLPMMRNQLITRVPLGSVIKCIVYYKEPFWRKKNYCGTMIIEGEEAPVAYTLDDTKPDGNYAAIMGLNKLCELYAKVLGSQEALKPVHYEEKNWCEDQYSGGCYTTYFPPGIMTQYGRVLRQPVGRIYFAGTETATHWSGYMEGAVEAGERAAREILHAMRKIPEDEIWQSEPESVDVPAQPINTTFLERHLPSVPGLLRLIGLTTIFSATAVCFLIHKRGLLVRV</sequence>
<dbReference type="GO" id="GO:0097621">
    <property type="term" value="F:monoamine oxidase activity"/>
    <property type="evidence" value="ECO:0007669"/>
    <property type="project" value="UniProtKB-EC"/>
</dbReference>
<dbReference type="GO" id="GO:0050660">
    <property type="term" value="F:flavin adenine dinucleotide binding"/>
    <property type="evidence" value="ECO:0007669"/>
    <property type="project" value="TreeGrafter"/>
</dbReference>
<evidence type="ECO:0000256" key="6">
    <source>
        <dbReference type="ARBA" id="ARBA00022787"/>
    </source>
</evidence>
<dbReference type="Gene3D" id="3.50.50.60">
    <property type="entry name" value="FAD/NAD(P)-binding domain"/>
    <property type="match status" value="2"/>
</dbReference>